<dbReference type="GO" id="GO:0004849">
    <property type="term" value="F:uridine kinase activity"/>
    <property type="evidence" value="ECO:0007669"/>
    <property type="project" value="UniProtKB-EC"/>
</dbReference>
<evidence type="ECO:0000259" key="1">
    <source>
        <dbReference type="Pfam" id="PF00485"/>
    </source>
</evidence>
<dbReference type="EMBL" id="JACHFH010000011">
    <property type="protein sequence ID" value="MBB5336004.1"/>
    <property type="molecule type" value="Genomic_DNA"/>
</dbReference>
<dbReference type="Pfam" id="PF00485">
    <property type="entry name" value="PRK"/>
    <property type="match status" value="1"/>
</dbReference>
<keyword evidence="2" id="KW-0808">Transferase</keyword>
<feature type="domain" description="Phosphoribulokinase/uridine kinase" evidence="1">
    <location>
        <begin position="277"/>
        <end position="475"/>
    </location>
</feature>
<proteinExistence type="predicted"/>
<keyword evidence="3" id="KW-1185">Reference proteome</keyword>
<comment type="caution">
    <text evidence="2">The sequence shown here is derived from an EMBL/GenBank/DDBJ whole genome shotgun (WGS) entry which is preliminary data.</text>
</comment>
<protein>
    <submittedName>
        <fullName evidence="2">Uridine kinase</fullName>
        <ecNumber evidence="2">2.7.1.48</ecNumber>
    </submittedName>
</protein>
<dbReference type="InterPro" id="IPR027417">
    <property type="entry name" value="P-loop_NTPase"/>
</dbReference>
<dbReference type="SUPFAM" id="SSF55186">
    <property type="entry name" value="ThrRS/AlaRS common domain"/>
    <property type="match status" value="1"/>
</dbReference>
<dbReference type="RefSeq" id="WP_183860539.1">
    <property type="nucleotide sequence ID" value="NZ_JACHFH010000011.1"/>
</dbReference>
<name>A0A840UT61_9FIRM</name>
<reference evidence="2 3" key="1">
    <citation type="submission" date="2020-08" db="EMBL/GenBank/DDBJ databases">
        <title>Genomic Encyclopedia of Type Strains, Phase IV (KMG-IV): sequencing the most valuable type-strain genomes for metagenomic binning, comparative biology and taxonomic classification.</title>
        <authorList>
            <person name="Goeker M."/>
        </authorList>
    </citation>
    <scope>NUCLEOTIDE SEQUENCE [LARGE SCALE GENOMIC DNA]</scope>
    <source>
        <strain evidence="2 3">DSM 24661</strain>
    </source>
</reference>
<evidence type="ECO:0000313" key="2">
    <source>
        <dbReference type="EMBL" id="MBB5336004.1"/>
    </source>
</evidence>
<gene>
    <name evidence="2" type="ORF">HNR32_001148</name>
</gene>
<dbReference type="InterPro" id="IPR006083">
    <property type="entry name" value="PRK/URK"/>
</dbReference>
<dbReference type="AlphaFoldDB" id="A0A840UT61"/>
<dbReference type="PRINTS" id="PR00988">
    <property type="entry name" value="URIDINKINASE"/>
</dbReference>
<sequence>MVPNHVNQKISYLLNDKKNKYTQPILAVKVNNTLRDLQSSFNATENIEFVDMHSSEGIIIYRRSVLFLLMAALKQSFPHAHMIVEHSVNHGMFCRITPQELVTPENIKKISDLMQNMIKQQLPIIKKTLSKKQAIELFQKKNQLAKVALIKSLKQDEVSIYYCDNYYDYLYGPMLPSTKDLNLFAIDHYAPGIIVRTPKITAPDKLPPQENQEKLAALLSEADKWANILHCDYVSSLNRYIKKNQTGELIRISEALQEKKIAQIADNIVKNMSHARVICIAGPSSSGKTTFAQRLRIQLLVNGIKPVSLSIDDYFRDREETPRNENGEYDFESFNAIDKELLSKDILQLLAGKQINIPKYDFISGQKKWNGDYLQLQNYQPIIIEGIHGLNPELTNFLPTDAVYKIYISALTQLGIDDHNNIPTTVARLIRRIVRDYQFRGSSALKTIKQWKEVRAGEEKNIFPYQENADIMFNSAMIYELAVLKKYAYPLLEKISSNVPEHSTAKQLLDFLNFFKDIYNEDDIPNNSILREFIGKSCFF</sequence>
<dbReference type="InterPro" id="IPR018163">
    <property type="entry name" value="Thr/Ala-tRNA-synth_IIc_edit"/>
</dbReference>
<dbReference type="Gene3D" id="3.30.980.10">
    <property type="entry name" value="Threonyl-trna Synthetase, Chain A, domain 2"/>
    <property type="match status" value="1"/>
</dbReference>
<dbReference type="SUPFAM" id="SSF52540">
    <property type="entry name" value="P-loop containing nucleoside triphosphate hydrolases"/>
    <property type="match status" value="1"/>
</dbReference>
<accession>A0A840UT61</accession>
<evidence type="ECO:0000313" key="3">
    <source>
        <dbReference type="Proteomes" id="UP000559117"/>
    </source>
</evidence>
<dbReference type="EC" id="2.7.1.48" evidence="2"/>
<dbReference type="Proteomes" id="UP000559117">
    <property type="component" value="Unassembled WGS sequence"/>
</dbReference>
<dbReference type="PANTHER" id="PTHR10285">
    <property type="entry name" value="URIDINE KINASE"/>
    <property type="match status" value="1"/>
</dbReference>
<dbReference type="GO" id="GO:0005524">
    <property type="term" value="F:ATP binding"/>
    <property type="evidence" value="ECO:0007669"/>
    <property type="project" value="InterPro"/>
</dbReference>
<dbReference type="CDD" id="cd02028">
    <property type="entry name" value="UMPK_like"/>
    <property type="match status" value="1"/>
</dbReference>
<organism evidence="2 3">
    <name type="scientific">Pectinatus brassicae</name>
    <dbReference type="NCBI Taxonomy" id="862415"/>
    <lineage>
        <taxon>Bacteria</taxon>
        <taxon>Bacillati</taxon>
        <taxon>Bacillota</taxon>
        <taxon>Negativicutes</taxon>
        <taxon>Selenomonadales</taxon>
        <taxon>Selenomonadaceae</taxon>
        <taxon>Pectinatus</taxon>
    </lineage>
</organism>
<dbReference type="Gene3D" id="3.40.50.300">
    <property type="entry name" value="P-loop containing nucleotide triphosphate hydrolases"/>
    <property type="match status" value="1"/>
</dbReference>
<keyword evidence="2" id="KW-0418">Kinase</keyword>